<evidence type="ECO:0000313" key="5">
    <source>
        <dbReference type="Proteomes" id="UP000078555"/>
    </source>
</evidence>
<keyword evidence="5" id="KW-1185">Reference proteome</keyword>
<sequence length="372" mass="42990">MSKRGVRGNSRGYNDVFQRDTENGASRTFQGDTEHDVARAIQSNTEHDVASIANRDDERVHEYVSRNAYDNFNTNVHTNTNAHNESSDGSSDESDGSSNSEQANGSAGKNKTKCKKKKNTENKDLKNDDDIKQAVKIALQFILKNQPFPIKREELTSIINMYVPNCNSKTKRKIIFKLLKRQVNDILALKLLTLNTKTKTEYVLTQSITYKQHNDFLFSHLDHNIRGFLLFLLPFFKVFHNKIPLNYLLYQLGNVGYKTSKTKEEIIKIVNSPKISANSVSNIIYTSKDLIDPFDYIVYSKKLAYIDFSNDQYDENSLDGFYCIPTVRFDYEMNTKEYIKELLNIPDKTFQLKDLYVMFDESDFVNLNYDLL</sequence>
<feature type="region of interest" description="Disordered" evidence="1">
    <location>
        <begin position="1"/>
        <end position="56"/>
    </location>
</feature>
<dbReference type="EMBL" id="FLRD01000126">
    <property type="protein sequence ID" value="SBT43056.1"/>
    <property type="molecule type" value="Genomic_DNA"/>
</dbReference>
<evidence type="ECO:0000313" key="4">
    <source>
        <dbReference type="Proteomes" id="UP000078550"/>
    </source>
</evidence>
<organism evidence="3 4">
    <name type="scientific">Plasmodium ovale wallikeri</name>
    <dbReference type="NCBI Taxonomy" id="864142"/>
    <lineage>
        <taxon>Eukaryota</taxon>
        <taxon>Sar</taxon>
        <taxon>Alveolata</taxon>
        <taxon>Apicomplexa</taxon>
        <taxon>Aconoidasida</taxon>
        <taxon>Haemosporida</taxon>
        <taxon>Plasmodiidae</taxon>
        <taxon>Plasmodium</taxon>
        <taxon>Plasmodium (Plasmodium)</taxon>
    </lineage>
</organism>
<name>A0A1A8ZHZ9_PLAOA</name>
<protein>
    <submittedName>
        <fullName evidence="3">Uncharacterized protein</fullName>
    </submittedName>
</protein>
<feature type="region of interest" description="Disordered" evidence="1">
    <location>
        <begin position="71"/>
        <end position="125"/>
    </location>
</feature>
<evidence type="ECO:0000256" key="1">
    <source>
        <dbReference type="SAM" id="MobiDB-lite"/>
    </source>
</evidence>
<feature type="compositionally biased region" description="Low complexity" evidence="1">
    <location>
        <begin position="71"/>
        <end position="89"/>
    </location>
</feature>
<evidence type="ECO:0000313" key="3">
    <source>
        <dbReference type="EMBL" id="SBT43500.1"/>
    </source>
</evidence>
<dbReference type="Proteomes" id="UP000078550">
    <property type="component" value="Unassembled WGS sequence"/>
</dbReference>
<evidence type="ECO:0000313" key="2">
    <source>
        <dbReference type="EMBL" id="SBT43056.1"/>
    </source>
</evidence>
<accession>A0A1A8ZHZ9</accession>
<reference evidence="4 5" key="1">
    <citation type="submission" date="2016-05" db="EMBL/GenBank/DDBJ databases">
        <authorList>
            <person name="Naeem Raeece"/>
        </authorList>
    </citation>
    <scope>NUCLEOTIDE SEQUENCE [LARGE SCALE GENOMIC DNA]</scope>
</reference>
<proteinExistence type="predicted"/>
<dbReference type="AlphaFoldDB" id="A0A1A8ZHZ9"/>
<dbReference type="EMBL" id="FLRE01000167">
    <property type="protein sequence ID" value="SBT43500.1"/>
    <property type="molecule type" value="Genomic_DNA"/>
</dbReference>
<reference evidence="3" key="2">
    <citation type="submission" date="2016-05" db="EMBL/GenBank/DDBJ databases">
        <authorList>
            <person name="Lavstsen T."/>
            <person name="Jespersen J.S."/>
        </authorList>
    </citation>
    <scope>NUCLEOTIDE SEQUENCE [LARGE SCALE GENOMIC DNA]</scope>
</reference>
<feature type="compositionally biased region" description="Basic and acidic residues" evidence="1">
    <location>
        <begin position="45"/>
        <end position="56"/>
    </location>
</feature>
<dbReference type="Proteomes" id="UP000078555">
    <property type="component" value="Unassembled WGS sequence"/>
</dbReference>
<gene>
    <name evidence="2" type="ORF">POVWA1_047110</name>
    <name evidence="3" type="ORF">POVWA2_045990</name>
</gene>